<feature type="chain" id="PRO_5045724020" description="EF-hand domain-containing protein" evidence="2">
    <location>
        <begin position="22"/>
        <end position="267"/>
    </location>
</feature>
<dbReference type="InterPro" id="IPR011992">
    <property type="entry name" value="EF-hand-dom_pair"/>
</dbReference>
<dbReference type="EMBL" id="JAUSVS010000002">
    <property type="protein sequence ID" value="MDQ0464176.1"/>
    <property type="molecule type" value="Genomic_DNA"/>
</dbReference>
<keyword evidence="2" id="KW-0732">Signal</keyword>
<dbReference type="Gene3D" id="1.10.238.10">
    <property type="entry name" value="EF-hand"/>
    <property type="match status" value="1"/>
</dbReference>
<keyword evidence="5" id="KW-1185">Reference proteome</keyword>
<dbReference type="SUPFAM" id="SSF47473">
    <property type="entry name" value="EF-hand"/>
    <property type="match status" value="1"/>
</dbReference>
<dbReference type="RefSeq" id="WP_307348624.1">
    <property type="nucleotide sequence ID" value="NZ_JAUSVS010000002.1"/>
</dbReference>
<evidence type="ECO:0000259" key="3">
    <source>
        <dbReference type="Pfam" id="PF13202"/>
    </source>
</evidence>
<feature type="domain" description="EF-hand" evidence="3">
    <location>
        <begin position="76"/>
        <end position="95"/>
    </location>
</feature>
<dbReference type="PROSITE" id="PS00018">
    <property type="entry name" value="EF_HAND_1"/>
    <property type="match status" value="1"/>
</dbReference>
<name>A0ABU0IS48_9CAUL</name>
<sequence length="267" mass="28701">MSKKSLCLIAALGLLAGPALAQGGPPPFPPPAGPQGAGMPEDPKLDAPRKPREQVFISPAGEPFRSPPGAPYPVATWFARADANHDGTLSEDELVKDSLAFFDTLDVDHNGILDGFEVADYEQKVAPEILPRAAQFQEDRYGSLGGGLARGGPPPRRKFFSKPPPKGYGFGRNGAGLYGLLNEVEPVSGSDRDLDRHITRDEAARAARMRFGLLDGNKTGALKLSDLPKTPLQEALENPPKEPKRKKPPKRVEMRLQSSAATSQPVR</sequence>
<dbReference type="InterPro" id="IPR002048">
    <property type="entry name" value="EF_hand_dom"/>
</dbReference>
<feature type="compositionally biased region" description="Basic and acidic residues" evidence="1">
    <location>
        <begin position="41"/>
        <end position="51"/>
    </location>
</feature>
<accession>A0ABU0IS48</accession>
<feature type="compositionally biased region" description="Pro residues" evidence="1">
    <location>
        <begin position="24"/>
        <end position="33"/>
    </location>
</feature>
<protein>
    <recommendedName>
        <fullName evidence="3">EF-hand domain-containing protein</fullName>
    </recommendedName>
</protein>
<feature type="region of interest" description="Disordered" evidence="1">
    <location>
        <begin position="146"/>
        <end position="167"/>
    </location>
</feature>
<proteinExistence type="predicted"/>
<gene>
    <name evidence="4" type="ORF">QO010_001947</name>
</gene>
<organism evidence="4 5">
    <name type="scientific">Caulobacter ginsengisoli</name>
    <dbReference type="NCBI Taxonomy" id="400775"/>
    <lineage>
        <taxon>Bacteria</taxon>
        <taxon>Pseudomonadati</taxon>
        <taxon>Pseudomonadota</taxon>
        <taxon>Alphaproteobacteria</taxon>
        <taxon>Caulobacterales</taxon>
        <taxon>Caulobacteraceae</taxon>
        <taxon>Caulobacter</taxon>
    </lineage>
</organism>
<feature type="region of interest" description="Disordered" evidence="1">
    <location>
        <begin position="218"/>
        <end position="267"/>
    </location>
</feature>
<feature type="region of interest" description="Disordered" evidence="1">
    <location>
        <begin position="19"/>
        <end position="51"/>
    </location>
</feature>
<dbReference type="Proteomes" id="UP001228905">
    <property type="component" value="Unassembled WGS sequence"/>
</dbReference>
<evidence type="ECO:0000313" key="4">
    <source>
        <dbReference type="EMBL" id="MDQ0464176.1"/>
    </source>
</evidence>
<evidence type="ECO:0000313" key="5">
    <source>
        <dbReference type="Proteomes" id="UP001228905"/>
    </source>
</evidence>
<dbReference type="InterPro" id="IPR018247">
    <property type="entry name" value="EF_Hand_1_Ca_BS"/>
</dbReference>
<comment type="caution">
    <text evidence="4">The sequence shown here is derived from an EMBL/GenBank/DDBJ whole genome shotgun (WGS) entry which is preliminary data.</text>
</comment>
<feature type="signal peptide" evidence="2">
    <location>
        <begin position="1"/>
        <end position="21"/>
    </location>
</feature>
<reference evidence="4 5" key="1">
    <citation type="submission" date="2023-07" db="EMBL/GenBank/DDBJ databases">
        <title>Genomic Encyclopedia of Type Strains, Phase IV (KMG-IV): sequencing the most valuable type-strain genomes for metagenomic binning, comparative biology and taxonomic classification.</title>
        <authorList>
            <person name="Goeker M."/>
        </authorList>
    </citation>
    <scope>NUCLEOTIDE SEQUENCE [LARGE SCALE GENOMIC DNA]</scope>
    <source>
        <strain evidence="4 5">DSM 18695</strain>
    </source>
</reference>
<dbReference type="Pfam" id="PF13202">
    <property type="entry name" value="EF-hand_5"/>
    <property type="match status" value="1"/>
</dbReference>
<evidence type="ECO:0000256" key="1">
    <source>
        <dbReference type="SAM" id="MobiDB-lite"/>
    </source>
</evidence>
<feature type="compositionally biased region" description="Polar residues" evidence="1">
    <location>
        <begin position="256"/>
        <end position="267"/>
    </location>
</feature>
<evidence type="ECO:0000256" key="2">
    <source>
        <dbReference type="SAM" id="SignalP"/>
    </source>
</evidence>